<dbReference type="Gene3D" id="3.40.30.10">
    <property type="entry name" value="Glutaredoxin"/>
    <property type="match status" value="1"/>
</dbReference>
<dbReference type="PANTHER" id="PTHR42852:SF13">
    <property type="entry name" value="PROTEIN DIPZ"/>
    <property type="match status" value="1"/>
</dbReference>
<evidence type="ECO:0000313" key="4">
    <source>
        <dbReference type="EMBL" id="RIA55589.1"/>
    </source>
</evidence>
<feature type="domain" description="Thioredoxin" evidence="3">
    <location>
        <begin position="25"/>
        <end position="197"/>
    </location>
</feature>
<organism evidence="4 5">
    <name type="scientific">Dichotomicrobium thermohalophilum</name>
    <dbReference type="NCBI Taxonomy" id="933063"/>
    <lineage>
        <taxon>Bacteria</taxon>
        <taxon>Pseudomonadati</taxon>
        <taxon>Pseudomonadota</taxon>
        <taxon>Alphaproteobacteria</taxon>
        <taxon>Hyphomicrobiales</taxon>
        <taxon>Hyphomicrobiaceae</taxon>
        <taxon>Dichotomicrobium</taxon>
    </lineage>
</organism>
<dbReference type="InterPro" id="IPR050553">
    <property type="entry name" value="Thioredoxin_ResA/DsbE_sf"/>
</dbReference>
<name>A0A397Q587_9HYPH</name>
<dbReference type="InterPro" id="IPR013766">
    <property type="entry name" value="Thioredoxin_domain"/>
</dbReference>
<dbReference type="InterPro" id="IPR017937">
    <property type="entry name" value="Thioredoxin_CS"/>
</dbReference>
<dbReference type="PROSITE" id="PS00194">
    <property type="entry name" value="THIOREDOXIN_1"/>
    <property type="match status" value="1"/>
</dbReference>
<dbReference type="InterPro" id="IPR000866">
    <property type="entry name" value="AhpC/TSA"/>
</dbReference>
<reference evidence="4 5" key="1">
    <citation type="submission" date="2018-08" db="EMBL/GenBank/DDBJ databases">
        <title>Genomic Encyclopedia of Archaeal and Bacterial Type Strains, Phase II (KMG-II): from individual species to whole genera.</title>
        <authorList>
            <person name="Goeker M."/>
        </authorList>
    </citation>
    <scope>NUCLEOTIDE SEQUENCE [LARGE SCALE GENOMIC DNA]</scope>
    <source>
        <strain evidence="4 5">DSM 5002</strain>
    </source>
</reference>
<dbReference type="GO" id="GO:0016853">
    <property type="term" value="F:isomerase activity"/>
    <property type="evidence" value="ECO:0007669"/>
    <property type="project" value="UniProtKB-KW"/>
</dbReference>
<dbReference type="CDD" id="cd02966">
    <property type="entry name" value="TlpA_like_family"/>
    <property type="match status" value="1"/>
</dbReference>
<dbReference type="Pfam" id="PF00578">
    <property type="entry name" value="AhpC-TSA"/>
    <property type="match status" value="1"/>
</dbReference>
<comment type="caution">
    <text evidence="4">The sequence shown here is derived from an EMBL/GenBank/DDBJ whole genome shotgun (WGS) entry which is preliminary data.</text>
</comment>
<feature type="signal peptide" evidence="2">
    <location>
        <begin position="1"/>
        <end position="27"/>
    </location>
</feature>
<proteinExistence type="predicted"/>
<accession>A0A397Q587</accession>
<dbReference type="RefSeq" id="WP_119060477.1">
    <property type="nucleotide sequence ID" value="NZ_QXDF01000001.1"/>
</dbReference>
<evidence type="ECO:0000256" key="1">
    <source>
        <dbReference type="ARBA" id="ARBA00023284"/>
    </source>
</evidence>
<dbReference type="GO" id="GO:0016209">
    <property type="term" value="F:antioxidant activity"/>
    <property type="evidence" value="ECO:0007669"/>
    <property type="project" value="InterPro"/>
</dbReference>
<dbReference type="PROSITE" id="PS51352">
    <property type="entry name" value="THIOREDOXIN_2"/>
    <property type="match status" value="1"/>
</dbReference>
<dbReference type="EMBL" id="QXDF01000001">
    <property type="protein sequence ID" value="RIA55589.1"/>
    <property type="molecule type" value="Genomic_DNA"/>
</dbReference>
<evidence type="ECO:0000259" key="3">
    <source>
        <dbReference type="PROSITE" id="PS51352"/>
    </source>
</evidence>
<dbReference type="InterPro" id="IPR036249">
    <property type="entry name" value="Thioredoxin-like_sf"/>
</dbReference>
<dbReference type="PANTHER" id="PTHR42852">
    <property type="entry name" value="THIOL:DISULFIDE INTERCHANGE PROTEIN DSBE"/>
    <property type="match status" value="1"/>
</dbReference>
<evidence type="ECO:0000256" key="2">
    <source>
        <dbReference type="SAM" id="SignalP"/>
    </source>
</evidence>
<gene>
    <name evidence="4" type="ORF">BXY53_0659</name>
</gene>
<feature type="chain" id="PRO_5017387146" evidence="2">
    <location>
        <begin position="28"/>
        <end position="199"/>
    </location>
</feature>
<protein>
    <submittedName>
        <fullName evidence="4">Thiol-disulfide isomerase/thioredoxin</fullName>
    </submittedName>
</protein>
<keyword evidence="5" id="KW-1185">Reference proteome</keyword>
<keyword evidence="1" id="KW-0676">Redox-active center</keyword>
<dbReference type="SUPFAM" id="SSF52833">
    <property type="entry name" value="Thioredoxin-like"/>
    <property type="match status" value="1"/>
</dbReference>
<dbReference type="Proteomes" id="UP000266273">
    <property type="component" value="Unassembled WGS sequence"/>
</dbReference>
<sequence length="199" mass="21718">MPAPYRHALWLAAALLSASLLAPTLLAAAENDPPALVGHSGQFTVVQPPEVPAPVPFENGLGEAVTLEDFRGRVVLLNFWATWCAPCVQEMPWLDQLARDMADQPFNVIAISLDEAGRRKVIPFYQRHGIETLEVYTDPDQRVGAINPPAGVSAPFSLYGMPTTYVIGKNGAVRGYIQGAVDWRSNEARALLDYYLAQS</sequence>
<evidence type="ECO:0000313" key="5">
    <source>
        <dbReference type="Proteomes" id="UP000266273"/>
    </source>
</evidence>
<dbReference type="GO" id="GO:0015036">
    <property type="term" value="F:disulfide oxidoreductase activity"/>
    <property type="evidence" value="ECO:0007669"/>
    <property type="project" value="UniProtKB-ARBA"/>
</dbReference>
<dbReference type="OrthoDB" id="9799347at2"/>
<dbReference type="AlphaFoldDB" id="A0A397Q587"/>
<keyword evidence="2" id="KW-0732">Signal</keyword>
<keyword evidence="4" id="KW-0413">Isomerase</keyword>